<protein>
    <submittedName>
        <fullName evidence="1">Uncharacterized protein</fullName>
    </submittedName>
</protein>
<proteinExistence type="predicted"/>
<dbReference type="EMBL" id="CP066681">
    <property type="protein sequence ID" value="QQG36591.1"/>
    <property type="molecule type" value="Genomic_DNA"/>
</dbReference>
<accession>A0A7T5UI34</accession>
<evidence type="ECO:0000313" key="1">
    <source>
        <dbReference type="EMBL" id="QQG36591.1"/>
    </source>
</evidence>
<name>A0A7T5UI34_9BACT</name>
<reference evidence="1 2" key="1">
    <citation type="submission" date="2020-07" db="EMBL/GenBank/DDBJ databases">
        <title>Huge and variable diversity of episymbiotic CPR bacteria and DPANN archaea in groundwater ecosystems.</title>
        <authorList>
            <person name="He C.Y."/>
            <person name="Keren R."/>
            <person name="Whittaker M."/>
            <person name="Farag I.F."/>
            <person name="Doudna J."/>
            <person name="Cate J.H.D."/>
            <person name="Banfield J.F."/>
        </authorList>
    </citation>
    <scope>NUCLEOTIDE SEQUENCE [LARGE SCALE GENOMIC DNA]</scope>
    <source>
        <strain evidence="1">NC_groundwater_70_Ag_B-0.1um_54_66</strain>
    </source>
</reference>
<gene>
    <name evidence="1" type="ORF">HYS17_02050</name>
</gene>
<organism evidence="1 2">
    <name type="scientific">Micavibrio aeruginosavorus</name>
    <dbReference type="NCBI Taxonomy" id="349221"/>
    <lineage>
        <taxon>Bacteria</taxon>
        <taxon>Pseudomonadati</taxon>
        <taxon>Bdellovibrionota</taxon>
        <taxon>Bdellovibrionia</taxon>
        <taxon>Bdellovibrionales</taxon>
        <taxon>Pseudobdellovibrionaceae</taxon>
        <taxon>Micavibrio</taxon>
    </lineage>
</organism>
<dbReference type="AlphaFoldDB" id="A0A7T5UI34"/>
<sequence length="83" mass="9173">MEIHFKFNDGTGDTEVKAGLAAICRITGIFNAERLFPSEAHPELKLMYFTKIDNAADPQCIAAQVKALPNIQYAQVPPERKPA</sequence>
<evidence type="ECO:0000313" key="2">
    <source>
        <dbReference type="Proteomes" id="UP000595362"/>
    </source>
</evidence>
<dbReference type="Proteomes" id="UP000595362">
    <property type="component" value="Chromosome"/>
</dbReference>